<reference evidence="3 4" key="1">
    <citation type="submission" date="2019-08" db="EMBL/GenBank/DDBJ databases">
        <title>Draft genome sequences of two oriental melons (Cucumis melo L. var makuwa).</title>
        <authorList>
            <person name="Kwon S.-Y."/>
        </authorList>
    </citation>
    <scope>NUCLEOTIDE SEQUENCE [LARGE SCALE GENOMIC DNA]</scope>
    <source>
        <strain evidence="4">cv. Chang Bougi</strain>
        <strain evidence="3">cv. SW 3</strain>
        <tissue evidence="1">Leaf</tissue>
    </source>
</reference>
<evidence type="ECO:0000313" key="4">
    <source>
        <dbReference type="Proteomes" id="UP000321947"/>
    </source>
</evidence>
<proteinExistence type="predicted"/>
<dbReference type="OrthoDB" id="1736143at2759"/>
<accession>A0A5A7UIX9</accession>
<organism evidence="1 3">
    <name type="scientific">Cucumis melo var. makuwa</name>
    <name type="common">Oriental melon</name>
    <dbReference type="NCBI Taxonomy" id="1194695"/>
    <lineage>
        <taxon>Eukaryota</taxon>
        <taxon>Viridiplantae</taxon>
        <taxon>Streptophyta</taxon>
        <taxon>Embryophyta</taxon>
        <taxon>Tracheophyta</taxon>
        <taxon>Spermatophyta</taxon>
        <taxon>Magnoliopsida</taxon>
        <taxon>eudicotyledons</taxon>
        <taxon>Gunneridae</taxon>
        <taxon>Pentapetalae</taxon>
        <taxon>rosids</taxon>
        <taxon>fabids</taxon>
        <taxon>Cucurbitales</taxon>
        <taxon>Cucurbitaceae</taxon>
        <taxon>Benincaseae</taxon>
        <taxon>Cucumis</taxon>
    </lineage>
</organism>
<dbReference type="Proteomes" id="UP000321947">
    <property type="component" value="Unassembled WGS sequence"/>
</dbReference>
<comment type="caution">
    <text evidence="1">The sequence shown here is derived from an EMBL/GenBank/DDBJ whole genome shotgun (WGS) entry which is preliminary data.</text>
</comment>
<dbReference type="EMBL" id="SSTE01008633">
    <property type="protein sequence ID" value="KAA0054928.1"/>
    <property type="molecule type" value="Genomic_DNA"/>
</dbReference>
<dbReference type="AlphaFoldDB" id="A0A5A7UIX9"/>
<dbReference type="EMBL" id="SSTD01004900">
    <property type="protein sequence ID" value="TYK22717.1"/>
    <property type="molecule type" value="Genomic_DNA"/>
</dbReference>
<protein>
    <submittedName>
        <fullName evidence="1">Uncharacterized protein</fullName>
    </submittedName>
</protein>
<sequence>MEKSIDPELVSKVEAHEEIPPEGIRHTKALHISVRCKDHHVARVLVDNRDFDGARREVIGDIEISLKLDLPPLMCHSRPIAAEWEKVRVKKREERNAHLEGHEVKHGKMKIPHLSQSFKSGELLFNDNETTNTTRILRHWLLSSLKAPLVSSIGLPLLARGRTEELRD</sequence>
<evidence type="ECO:0000313" key="3">
    <source>
        <dbReference type="Proteomes" id="UP000321393"/>
    </source>
</evidence>
<evidence type="ECO:0000313" key="1">
    <source>
        <dbReference type="EMBL" id="KAA0054928.1"/>
    </source>
</evidence>
<evidence type="ECO:0000313" key="2">
    <source>
        <dbReference type="EMBL" id="TYK22717.1"/>
    </source>
</evidence>
<gene>
    <name evidence="2" type="ORF">E5676_scaffold1163G00370</name>
    <name evidence="1" type="ORF">E6C27_scaffold43052G00590</name>
</gene>
<name>A0A5A7UIX9_CUCMM</name>
<dbReference type="Proteomes" id="UP000321393">
    <property type="component" value="Unassembled WGS sequence"/>
</dbReference>